<accession>A0A4U3L3F1</accession>
<organism evidence="6 7">
    <name type="scientific">Ilyomonas limi</name>
    <dbReference type="NCBI Taxonomy" id="2575867"/>
    <lineage>
        <taxon>Bacteria</taxon>
        <taxon>Pseudomonadati</taxon>
        <taxon>Bacteroidota</taxon>
        <taxon>Chitinophagia</taxon>
        <taxon>Chitinophagales</taxon>
        <taxon>Chitinophagaceae</taxon>
        <taxon>Ilyomonas</taxon>
    </lineage>
</organism>
<keyword evidence="7" id="KW-1185">Reference proteome</keyword>
<evidence type="ECO:0000313" key="6">
    <source>
        <dbReference type="EMBL" id="TKK68819.1"/>
    </source>
</evidence>
<dbReference type="PANTHER" id="PTHR43214:SF43">
    <property type="entry name" value="TWO-COMPONENT RESPONSE REGULATOR"/>
    <property type="match status" value="1"/>
</dbReference>
<gene>
    <name evidence="6" type="ORF">FC093_08980</name>
</gene>
<evidence type="ECO:0000259" key="4">
    <source>
        <dbReference type="PROSITE" id="PS50043"/>
    </source>
</evidence>
<dbReference type="PRINTS" id="PR00038">
    <property type="entry name" value="HTHLUXR"/>
</dbReference>
<dbReference type="PROSITE" id="PS00622">
    <property type="entry name" value="HTH_LUXR_1"/>
    <property type="match status" value="1"/>
</dbReference>
<dbReference type="CDD" id="cd06170">
    <property type="entry name" value="LuxR_C_like"/>
    <property type="match status" value="1"/>
</dbReference>
<dbReference type="Pfam" id="PF00196">
    <property type="entry name" value="GerE"/>
    <property type="match status" value="1"/>
</dbReference>
<dbReference type="InterPro" id="IPR000792">
    <property type="entry name" value="Tscrpt_reg_LuxR_C"/>
</dbReference>
<dbReference type="PROSITE" id="PS50110">
    <property type="entry name" value="RESPONSE_REGULATORY"/>
    <property type="match status" value="1"/>
</dbReference>
<proteinExistence type="predicted"/>
<reference evidence="6 7" key="1">
    <citation type="submission" date="2019-05" db="EMBL/GenBank/DDBJ databases">
        <title>Panacibacter sp. strain 17mud1-8 Genome sequencing and assembly.</title>
        <authorList>
            <person name="Chhetri G."/>
        </authorList>
    </citation>
    <scope>NUCLEOTIDE SEQUENCE [LARGE SCALE GENOMIC DNA]</scope>
    <source>
        <strain evidence="6 7">17mud1-8</strain>
    </source>
</reference>
<dbReference type="SMART" id="SM00448">
    <property type="entry name" value="REC"/>
    <property type="match status" value="1"/>
</dbReference>
<sequence length="206" mass="22842">MISIAVVDDLDDYRNGLVNLINWSEGYACIGAYATAEEAIKSLPQIKPNVALIDISLPGKSGIELVEYIHEALPYTLCMMCTAYDEDEKVFKALQAGAYGYILKSTSPAGILDAITQLIHGGSPMSSDVARKVILSFQPPKNNVVTDLLTTREQQVLELLSKGLLYKEIAIQLSISIDTVKRHCFNIYEKLHVSNRTEAINKYHQH</sequence>
<dbReference type="InterPro" id="IPR001789">
    <property type="entry name" value="Sig_transdc_resp-reg_receiver"/>
</dbReference>
<dbReference type="Pfam" id="PF00072">
    <property type="entry name" value="Response_reg"/>
    <property type="match status" value="1"/>
</dbReference>
<dbReference type="AlphaFoldDB" id="A0A4U3L3F1"/>
<keyword evidence="1 3" id="KW-0597">Phosphoprotein</keyword>
<evidence type="ECO:0000259" key="5">
    <source>
        <dbReference type="PROSITE" id="PS50110"/>
    </source>
</evidence>
<dbReference type="InterPro" id="IPR039420">
    <property type="entry name" value="WalR-like"/>
</dbReference>
<evidence type="ECO:0000256" key="2">
    <source>
        <dbReference type="ARBA" id="ARBA00023125"/>
    </source>
</evidence>
<dbReference type="SUPFAM" id="SSF52172">
    <property type="entry name" value="CheY-like"/>
    <property type="match status" value="1"/>
</dbReference>
<name>A0A4U3L3F1_9BACT</name>
<dbReference type="EMBL" id="SZQL01000006">
    <property type="protein sequence ID" value="TKK68819.1"/>
    <property type="molecule type" value="Genomic_DNA"/>
</dbReference>
<dbReference type="SUPFAM" id="SSF46894">
    <property type="entry name" value="C-terminal effector domain of the bipartite response regulators"/>
    <property type="match status" value="1"/>
</dbReference>
<dbReference type="PROSITE" id="PS50043">
    <property type="entry name" value="HTH_LUXR_2"/>
    <property type="match status" value="1"/>
</dbReference>
<dbReference type="SMART" id="SM00421">
    <property type="entry name" value="HTH_LUXR"/>
    <property type="match status" value="1"/>
</dbReference>
<dbReference type="OrthoDB" id="9797341at2"/>
<dbReference type="GO" id="GO:0006355">
    <property type="term" value="P:regulation of DNA-templated transcription"/>
    <property type="evidence" value="ECO:0007669"/>
    <property type="project" value="InterPro"/>
</dbReference>
<dbReference type="InterPro" id="IPR058245">
    <property type="entry name" value="NreC/VraR/RcsB-like_REC"/>
</dbReference>
<feature type="domain" description="HTH luxR-type" evidence="4">
    <location>
        <begin position="142"/>
        <end position="206"/>
    </location>
</feature>
<dbReference type="InterPro" id="IPR016032">
    <property type="entry name" value="Sig_transdc_resp-reg_C-effctor"/>
</dbReference>
<protein>
    <submittedName>
        <fullName evidence="6">Response regulator transcription factor</fullName>
    </submittedName>
</protein>
<keyword evidence="2" id="KW-0238">DNA-binding</keyword>
<dbReference type="InterPro" id="IPR011006">
    <property type="entry name" value="CheY-like_superfamily"/>
</dbReference>
<dbReference type="RefSeq" id="WP_137261440.1">
    <property type="nucleotide sequence ID" value="NZ_SZQL01000006.1"/>
</dbReference>
<dbReference type="GO" id="GO:0000160">
    <property type="term" value="P:phosphorelay signal transduction system"/>
    <property type="evidence" value="ECO:0007669"/>
    <property type="project" value="InterPro"/>
</dbReference>
<dbReference type="Proteomes" id="UP000305848">
    <property type="component" value="Unassembled WGS sequence"/>
</dbReference>
<dbReference type="GO" id="GO:0003677">
    <property type="term" value="F:DNA binding"/>
    <property type="evidence" value="ECO:0007669"/>
    <property type="project" value="UniProtKB-KW"/>
</dbReference>
<feature type="modified residue" description="4-aspartylphosphate" evidence="3">
    <location>
        <position position="54"/>
    </location>
</feature>
<comment type="caution">
    <text evidence="6">The sequence shown here is derived from an EMBL/GenBank/DDBJ whole genome shotgun (WGS) entry which is preliminary data.</text>
</comment>
<dbReference type="PANTHER" id="PTHR43214">
    <property type="entry name" value="TWO-COMPONENT RESPONSE REGULATOR"/>
    <property type="match status" value="1"/>
</dbReference>
<evidence type="ECO:0000256" key="1">
    <source>
        <dbReference type="ARBA" id="ARBA00022553"/>
    </source>
</evidence>
<dbReference type="Gene3D" id="3.40.50.2300">
    <property type="match status" value="1"/>
</dbReference>
<dbReference type="CDD" id="cd17535">
    <property type="entry name" value="REC_NarL-like"/>
    <property type="match status" value="1"/>
</dbReference>
<evidence type="ECO:0000256" key="3">
    <source>
        <dbReference type="PROSITE-ProRule" id="PRU00169"/>
    </source>
</evidence>
<evidence type="ECO:0000313" key="7">
    <source>
        <dbReference type="Proteomes" id="UP000305848"/>
    </source>
</evidence>
<feature type="domain" description="Response regulatory" evidence="5">
    <location>
        <begin position="3"/>
        <end position="119"/>
    </location>
</feature>